<accession>A0A1A8VLW3</accession>
<keyword evidence="3" id="KW-0156">Chromatin regulator</keyword>
<dbReference type="InterPro" id="IPR001680">
    <property type="entry name" value="WD40_rpt"/>
</dbReference>
<dbReference type="InterPro" id="IPR036322">
    <property type="entry name" value="WD40_repeat_dom_sf"/>
</dbReference>
<keyword evidence="2" id="KW-0677">Repeat</keyword>
<evidence type="ECO:0000313" key="7">
    <source>
        <dbReference type="Proteomes" id="UP000078597"/>
    </source>
</evidence>
<dbReference type="Pfam" id="PF12265">
    <property type="entry name" value="CAF1C_H4-bd"/>
    <property type="match status" value="1"/>
</dbReference>
<dbReference type="EMBL" id="FLQW01000058">
    <property type="protein sequence ID" value="SBS81593.1"/>
    <property type="molecule type" value="Genomic_DNA"/>
</dbReference>
<feature type="repeat" description="WD" evidence="4">
    <location>
        <begin position="347"/>
        <end position="381"/>
    </location>
</feature>
<dbReference type="InterPro" id="IPR050459">
    <property type="entry name" value="WD_repeat_RBAP46/RBAP48/MSI1"/>
</dbReference>
<gene>
    <name evidence="6" type="ORF">PMALA_001150</name>
</gene>
<dbReference type="VEuPathDB" id="PlasmoDB:PmUG01_02013300"/>
<evidence type="ECO:0000256" key="3">
    <source>
        <dbReference type="ARBA" id="ARBA00022853"/>
    </source>
</evidence>
<dbReference type="GO" id="GO:0006325">
    <property type="term" value="P:chromatin organization"/>
    <property type="evidence" value="ECO:0007669"/>
    <property type="project" value="UniProtKB-KW"/>
</dbReference>
<evidence type="ECO:0000313" key="6">
    <source>
        <dbReference type="EMBL" id="SBS81593.1"/>
    </source>
</evidence>
<dbReference type="InterPro" id="IPR015943">
    <property type="entry name" value="WD40/YVTN_repeat-like_dom_sf"/>
</dbReference>
<proteinExistence type="predicted"/>
<sequence>MLPSAPQCSCLFFRVTHSELHIASYTCENKRLSPYDVHTTTPHQYSTDCFYATAPPPMSTPKESKKRKSNALDEACLELSEEIENGDVHKEEEKEQEDVETQFSNWKTNSGLLYDFVCRKELEWPSLSIDFGDFHNENIEDNVLNQLVCVGTHTSNKEPNYLYVCDVLFPLEQLAQEKCIYKINENYEGFDFCCEKKKFTIKSKIAHTGEVNRIKFLPLERKNIVVTKAIDGNLHLFDINKHKIETNDDKMNPEVSFVGNNSDGFGLDFNAYKKFALTCSNDGMITVYDYNNLSSKTVNPFYKVQYKSPINDVSSLNDPNLILACADNGYILVYDIRVKTTEPAQQVLGQQVPVNCIALNRFTGHFASGSENGKIKIWDIKRFNEPQHIINAHKEAVIRLNFSPNDSSLLASASNNRFINIYDLNKIGEELDAIDLSDGPSELIFSHGGHTQPITDFNWNHHKKLKMFIGSTGEDNTLQFWQLKTELLDEVNTIPTSNTDVE</sequence>
<keyword evidence="1 4" id="KW-0853">WD repeat</keyword>
<dbReference type="Pfam" id="PF00400">
    <property type="entry name" value="WD40"/>
    <property type="match status" value="3"/>
</dbReference>
<protein>
    <submittedName>
        <fullName evidence="6">Chromatin assembly factor 1 protein WD40 domain, putative</fullName>
    </submittedName>
</protein>
<feature type="domain" description="Histone-binding protein RBBP4-like N-terminal" evidence="5">
    <location>
        <begin position="102"/>
        <end position="170"/>
    </location>
</feature>
<dbReference type="PROSITE" id="PS50294">
    <property type="entry name" value="WD_REPEATS_REGION"/>
    <property type="match status" value="1"/>
</dbReference>
<reference evidence="7" key="1">
    <citation type="submission" date="2016-05" db="EMBL/GenBank/DDBJ databases">
        <authorList>
            <person name="Naeem Raeece"/>
        </authorList>
    </citation>
    <scope>NUCLEOTIDE SEQUENCE [LARGE SCALE GENOMIC DNA]</scope>
</reference>
<evidence type="ECO:0000259" key="5">
    <source>
        <dbReference type="Pfam" id="PF12265"/>
    </source>
</evidence>
<evidence type="ECO:0000256" key="4">
    <source>
        <dbReference type="PROSITE-ProRule" id="PRU00221"/>
    </source>
</evidence>
<dbReference type="InterPro" id="IPR022052">
    <property type="entry name" value="Histone-bd_RBBP4-like_N"/>
</dbReference>
<dbReference type="SMART" id="SM00320">
    <property type="entry name" value="WD40"/>
    <property type="match status" value="6"/>
</dbReference>
<dbReference type="Proteomes" id="UP000078597">
    <property type="component" value="Unassembled WGS sequence"/>
</dbReference>
<dbReference type="Gene3D" id="2.130.10.10">
    <property type="entry name" value="YVTN repeat-like/Quinoprotein amine dehydrogenase"/>
    <property type="match status" value="1"/>
</dbReference>
<evidence type="ECO:0000256" key="1">
    <source>
        <dbReference type="ARBA" id="ARBA00022574"/>
    </source>
</evidence>
<dbReference type="PANTHER" id="PTHR22850">
    <property type="entry name" value="WD40 REPEAT FAMILY"/>
    <property type="match status" value="1"/>
</dbReference>
<dbReference type="PROSITE" id="PS50082">
    <property type="entry name" value="WD_REPEATS_2"/>
    <property type="match status" value="2"/>
</dbReference>
<dbReference type="AlphaFoldDB" id="A0A1A8VLW3"/>
<organism evidence="6 7">
    <name type="scientific">Plasmodium malariae</name>
    <dbReference type="NCBI Taxonomy" id="5858"/>
    <lineage>
        <taxon>Eukaryota</taxon>
        <taxon>Sar</taxon>
        <taxon>Alveolata</taxon>
        <taxon>Apicomplexa</taxon>
        <taxon>Aconoidasida</taxon>
        <taxon>Haemosporida</taxon>
        <taxon>Plasmodiidae</taxon>
        <taxon>Plasmodium</taxon>
        <taxon>Plasmodium (Plasmodium)</taxon>
    </lineage>
</organism>
<name>A0A1A8VLW3_PLAMA</name>
<feature type="repeat" description="WD" evidence="4">
    <location>
        <begin position="390"/>
        <end position="425"/>
    </location>
</feature>
<evidence type="ECO:0000256" key="2">
    <source>
        <dbReference type="ARBA" id="ARBA00022737"/>
    </source>
</evidence>
<dbReference type="SUPFAM" id="SSF50978">
    <property type="entry name" value="WD40 repeat-like"/>
    <property type="match status" value="1"/>
</dbReference>